<dbReference type="Pfam" id="PF12006">
    <property type="entry name" value="DUF3500"/>
    <property type="match status" value="1"/>
</dbReference>
<evidence type="ECO:0000313" key="2">
    <source>
        <dbReference type="Proteomes" id="UP000252770"/>
    </source>
</evidence>
<protein>
    <submittedName>
        <fullName evidence="1">DUF3500 domain-containing protein</fullName>
    </submittedName>
</protein>
<evidence type="ECO:0000313" key="1">
    <source>
        <dbReference type="EMBL" id="RCK68490.1"/>
    </source>
</evidence>
<dbReference type="PANTHER" id="PTHR37489">
    <property type="entry name" value="DUF3500 DOMAIN-CONTAINING PROTEIN"/>
    <property type="match status" value="1"/>
</dbReference>
<dbReference type="AlphaFoldDB" id="A0A367YRS0"/>
<gene>
    <name evidence="1" type="ORF">DT076_15810</name>
</gene>
<comment type="caution">
    <text evidence="1">The sequence shown here is derived from an EMBL/GenBank/DDBJ whole genome shotgun (WGS) entry which is preliminary data.</text>
</comment>
<sequence>MREAARRLCDSLHGAARRGVAPFDVGDRREWTYLPGPRPGVALVDLDPGQRELVMALLDTALSSTGSRTAREVMELDGVLRELERERGASSWRERHPLHYWVRVLGDPEADVWGWSLGGHHLTVAVTVVGDRVAATPQFFGANPAVVREGPRAGWQVLRAEEQGARDLLGLLDADQRRVAVVADEAPSDIATRHDPVADAALVPRGIAMGDLERGQRAALERLVRCYLDRAAEPVAAAAWTSVVDGGLAELTFAWSGSTEVGRPHYYALRGSSFLVEYDNTQDDANHVHTVWRDLRGDWGEDLLAQHHASATHRH</sequence>
<reference evidence="1 2" key="1">
    <citation type="submission" date="2018-07" db="EMBL/GenBank/DDBJ databases">
        <title>Desertimonas flava gen. nov. sp. nov.</title>
        <authorList>
            <person name="Liu S."/>
        </authorList>
    </citation>
    <scope>NUCLEOTIDE SEQUENCE [LARGE SCALE GENOMIC DNA]</scope>
    <source>
        <strain evidence="1 2">16Sb5-5</strain>
    </source>
</reference>
<organism evidence="1 2">
    <name type="scientific">Desertihabitans brevis</name>
    <dbReference type="NCBI Taxonomy" id="2268447"/>
    <lineage>
        <taxon>Bacteria</taxon>
        <taxon>Bacillati</taxon>
        <taxon>Actinomycetota</taxon>
        <taxon>Actinomycetes</taxon>
        <taxon>Propionibacteriales</taxon>
        <taxon>Propionibacteriaceae</taxon>
        <taxon>Desertihabitans</taxon>
    </lineage>
</organism>
<dbReference type="PANTHER" id="PTHR37489:SF1">
    <property type="entry name" value="DUF3500 DOMAIN-CONTAINING PROTEIN"/>
    <property type="match status" value="1"/>
</dbReference>
<dbReference type="EMBL" id="QOUI01000011">
    <property type="protein sequence ID" value="RCK68490.1"/>
    <property type="molecule type" value="Genomic_DNA"/>
</dbReference>
<keyword evidence="2" id="KW-1185">Reference proteome</keyword>
<dbReference type="Proteomes" id="UP000252770">
    <property type="component" value="Unassembled WGS sequence"/>
</dbReference>
<name>A0A367YRS0_9ACTN</name>
<proteinExistence type="predicted"/>
<dbReference type="InterPro" id="IPR021889">
    <property type="entry name" value="DUF3500"/>
</dbReference>
<accession>A0A367YRS0</accession>